<dbReference type="Pfam" id="PF12770">
    <property type="entry name" value="CHAT"/>
    <property type="match status" value="1"/>
</dbReference>
<evidence type="ECO:0000313" key="4">
    <source>
        <dbReference type="Proteomes" id="UP000294933"/>
    </source>
</evidence>
<dbReference type="InterPro" id="IPR011990">
    <property type="entry name" value="TPR-like_helical_dom_sf"/>
</dbReference>
<gene>
    <name evidence="3" type="ORF">BD410DRAFT_852758</name>
</gene>
<dbReference type="InterPro" id="IPR024983">
    <property type="entry name" value="CHAT_dom"/>
</dbReference>
<dbReference type="OrthoDB" id="9991317at2759"/>
<dbReference type="Proteomes" id="UP000294933">
    <property type="component" value="Unassembled WGS sequence"/>
</dbReference>
<dbReference type="PANTHER" id="PTHR19959:SF119">
    <property type="entry name" value="FUNGAL LIPASE-LIKE DOMAIN-CONTAINING PROTEIN"/>
    <property type="match status" value="1"/>
</dbReference>
<feature type="domain" description="CHAT" evidence="2">
    <location>
        <begin position="759"/>
        <end position="1039"/>
    </location>
</feature>
<dbReference type="VEuPathDB" id="FungiDB:BD410DRAFT_852758"/>
<dbReference type="AlphaFoldDB" id="A0A4Y7QAP1"/>
<sequence length="1040" mass="115607">MRQRKTSIPTQQIQEKSSLDRTKGESVTLEVAEIEQDIANLERGLRNSQGDDPVEGRDLYSLLSHDKSSAIVPSVDGGTSSVESSGQFKLISGGCEDDPHSLNDLGAQLLRRYELHGDIGDLQLAIRYLERAVHLTPEGHPDRPSRLAKLGISLTTRFKALGEIADIEQAILKNELAVRLTTDGDLDTPKFLCCLGTSFFERFKRLGDMADIEQAVVNHKRAVQLSPDGPQDKPNCLFNLGNSYLMRFDRLGQIEDVEQAVIFHERAVQLTSDGDLDKPNRLSSLGCSLLLRFERLGEIVDIERSVSNHEQAVQLASDGHPEKARFLSNLGNSFDRRFGRLGEMTDVEKAILSNEGAIELTPDGNPRKPEYFSRAGNSYWKRFDRLRQATDIEKATFNHNCAVQLLPDRHPFKPMYLSNLGNCYWTRFEFLGEIADLDQAIFNQERAVQLTPDGHREKPYQLNNLGNSLSSRHLKTGRYEDLLESIAAYRTSAHLPYGPPSARLYAANKWAWLARRERSRHPSHPPVLDAYKVAFDLLHLVAWVGLSIDSRHHEILAASSLACNAAAAAISENDPQLALTWLEQGRSIVWGQILQLRTPFDELRQAHPRLAAELTQISEQLEHGTSGDHFTINGSGEGAVQKYRQLARDWDRIVGEVRQKPDFERFLMPKLFSELRHAARNGPVVILNVSEYGCDALIIESLSQNLHHVPLETFSYQKAQSLRQSLHDVLSHQCLRNRHASAEPLFSDDFGGDNAFLPILAELWKSVVKPVLDHLESLQDKYLRITWCPTGPLAFLPVHAAGLYSPDGTSSNSLPDIAISSYTPTLTALLRNSQHATPDTSEFKLLAVIQASSPGTAPLPGTLEELRIIRNHVSDQSSQILQGGSATTSNVLSAMEECSWVHLACHGVQDISSPMESGLLLQDGRLNLSKIIQKQLHHAEFVFLSACQTATGDETRPEEAVHLAAGMLLAGYRGAVATMWSIRDDDAPFVADKVYARLLNDGRPNGSKGAEALHLAILELRKKPGGCQFSSWVPFVYMGV</sequence>
<evidence type="ECO:0000313" key="3">
    <source>
        <dbReference type="EMBL" id="TDL24426.1"/>
    </source>
</evidence>
<feature type="region of interest" description="Disordered" evidence="1">
    <location>
        <begin position="1"/>
        <end position="25"/>
    </location>
</feature>
<evidence type="ECO:0000256" key="1">
    <source>
        <dbReference type="SAM" id="MobiDB-lite"/>
    </source>
</evidence>
<protein>
    <recommendedName>
        <fullName evidence="2">CHAT domain-containing protein</fullName>
    </recommendedName>
</protein>
<organism evidence="3 4">
    <name type="scientific">Rickenella mellea</name>
    <dbReference type="NCBI Taxonomy" id="50990"/>
    <lineage>
        <taxon>Eukaryota</taxon>
        <taxon>Fungi</taxon>
        <taxon>Dikarya</taxon>
        <taxon>Basidiomycota</taxon>
        <taxon>Agaricomycotina</taxon>
        <taxon>Agaricomycetes</taxon>
        <taxon>Hymenochaetales</taxon>
        <taxon>Rickenellaceae</taxon>
        <taxon>Rickenella</taxon>
    </lineage>
</organism>
<dbReference type="SUPFAM" id="SSF81901">
    <property type="entry name" value="HCP-like"/>
    <property type="match status" value="1"/>
</dbReference>
<dbReference type="STRING" id="50990.A0A4Y7QAP1"/>
<proteinExistence type="predicted"/>
<feature type="compositionally biased region" description="Polar residues" evidence="1">
    <location>
        <begin position="1"/>
        <end position="16"/>
    </location>
</feature>
<dbReference type="PANTHER" id="PTHR19959">
    <property type="entry name" value="KINESIN LIGHT CHAIN"/>
    <property type="match status" value="1"/>
</dbReference>
<name>A0A4Y7QAP1_9AGAM</name>
<keyword evidence="4" id="KW-1185">Reference proteome</keyword>
<evidence type="ECO:0000259" key="2">
    <source>
        <dbReference type="Pfam" id="PF12770"/>
    </source>
</evidence>
<reference evidence="3 4" key="1">
    <citation type="submission" date="2018-06" db="EMBL/GenBank/DDBJ databases">
        <title>A transcriptomic atlas of mushroom development highlights an independent origin of complex multicellularity.</title>
        <authorList>
            <consortium name="DOE Joint Genome Institute"/>
            <person name="Krizsan K."/>
            <person name="Almasi E."/>
            <person name="Merenyi Z."/>
            <person name="Sahu N."/>
            <person name="Viragh M."/>
            <person name="Koszo T."/>
            <person name="Mondo S."/>
            <person name="Kiss B."/>
            <person name="Balint B."/>
            <person name="Kues U."/>
            <person name="Barry K."/>
            <person name="Hegedus J.C."/>
            <person name="Henrissat B."/>
            <person name="Johnson J."/>
            <person name="Lipzen A."/>
            <person name="Ohm R."/>
            <person name="Nagy I."/>
            <person name="Pangilinan J."/>
            <person name="Yan J."/>
            <person name="Xiong Y."/>
            <person name="Grigoriev I.V."/>
            <person name="Hibbett D.S."/>
            <person name="Nagy L.G."/>
        </authorList>
    </citation>
    <scope>NUCLEOTIDE SEQUENCE [LARGE SCALE GENOMIC DNA]</scope>
    <source>
        <strain evidence="3 4">SZMC22713</strain>
    </source>
</reference>
<dbReference type="EMBL" id="ML170166">
    <property type="protein sequence ID" value="TDL24426.1"/>
    <property type="molecule type" value="Genomic_DNA"/>
</dbReference>
<accession>A0A4Y7QAP1</accession>
<dbReference type="Gene3D" id="1.25.40.10">
    <property type="entry name" value="Tetratricopeptide repeat domain"/>
    <property type="match status" value="2"/>
</dbReference>